<feature type="non-terminal residue" evidence="7">
    <location>
        <position position="1"/>
    </location>
</feature>
<dbReference type="PROSITE" id="PS51892">
    <property type="entry name" value="SUBTILASE"/>
    <property type="match status" value="1"/>
</dbReference>
<dbReference type="FunFam" id="3.40.50.200:FF:000014">
    <property type="entry name" value="Proteinase K"/>
    <property type="match status" value="1"/>
</dbReference>
<dbReference type="AlphaFoldDB" id="A0A9P6FKE4"/>
<evidence type="ECO:0000256" key="3">
    <source>
        <dbReference type="ARBA" id="ARBA00022801"/>
    </source>
</evidence>
<dbReference type="SUPFAM" id="SSF52743">
    <property type="entry name" value="Subtilisin-like"/>
    <property type="match status" value="1"/>
</dbReference>
<dbReference type="PRINTS" id="PR00723">
    <property type="entry name" value="SUBTILISIN"/>
</dbReference>
<dbReference type="Pfam" id="PF00082">
    <property type="entry name" value="Peptidase_S8"/>
    <property type="match status" value="1"/>
</dbReference>
<dbReference type="EMBL" id="JAABOA010005745">
    <property type="protein sequence ID" value="KAF9573995.1"/>
    <property type="molecule type" value="Genomic_DNA"/>
</dbReference>
<comment type="caution">
    <text evidence="7">The sequence shown here is derived from an EMBL/GenBank/DDBJ whole genome shotgun (WGS) entry which is preliminary data.</text>
</comment>
<evidence type="ECO:0000313" key="7">
    <source>
        <dbReference type="EMBL" id="KAF9573995.1"/>
    </source>
</evidence>
<proteinExistence type="inferred from homology"/>
<feature type="active site" description="Charge relay system" evidence="5">
    <location>
        <position position="210"/>
    </location>
</feature>
<dbReference type="InterPro" id="IPR034193">
    <property type="entry name" value="PCSK9_ProteinaseK-like"/>
</dbReference>
<evidence type="ECO:0000256" key="2">
    <source>
        <dbReference type="ARBA" id="ARBA00022670"/>
    </source>
</evidence>
<feature type="domain" description="Peptidase S8/S53" evidence="6">
    <location>
        <begin position="16"/>
        <end position="246"/>
    </location>
</feature>
<accession>A0A9P6FKE4</accession>
<dbReference type="GO" id="GO:0005615">
    <property type="term" value="C:extracellular space"/>
    <property type="evidence" value="ECO:0007669"/>
    <property type="project" value="TreeGrafter"/>
</dbReference>
<dbReference type="Gene3D" id="3.40.50.200">
    <property type="entry name" value="Peptidase S8/S53 domain"/>
    <property type="match status" value="1"/>
</dbReference>
<gene>
    <name evidence="7" type="ORF">BGW38_008361</name>
</gene>
<dbReference type="PROSITE" id="PS00136">
    <property type="entry name" value="SUBTILASE_ASP"/>
    <property type="match status" value="1"/>
</dbReference>
<keyword evidence="4 5" id="KW-0720">Serine protease</keyword>
<dbReference type="Proteomes" id="UP000780801">
    <property type="component" value="Unassembled WGS sequence"/>
</dbReference>
<keyword evidence="8" id="KW-1185">Reference proteome</keyword>
<name>A0A9P6FKE4_9FUNG</name>
<comment type="similarity">
    <text evidence="1 5">Belongs to the peptidase S8 family.</text>
</comment>
<dbReference type="OrthoDB" id="206201at2759"/>
<dbReference type="GO" id="GO:0006508">
    <property type="term" value="P:proteolysis"/>
    <property type="evidence" value="ECO:0007669"/>
    <property type="project" value="UniProtKB-KW"/>
</dbReference>
<dbReference type="PANTHER" id="PTHR43806">
    <property type="entry name" value="PEPTIDASE S8"/>
    <property type="match status" value="1"/>
</dbReference>
<evidence type="ECO:0000256" key="5">
    <source>
        <dbReference type="PROSITE-ProRule" id="PRU01240"/>
    </source>
</evidence>
<dbReference type="CDD" id="cd04077">
    <property type="entry name" value="Peptidases_S8_PCSK9_ProteinaseK_like"/>
    <property type="match status" value="1"/>
</dbReference>
<keyword evidence="2 5" id="KW-0645">Protease</keyword>
<dbReference type="InterPro" id="IPR050131">
    <property type="entry name" value="Peptidase_S8_subtilisin-like"/>
</dbReference>
<dbReference type="PANTHER" id="PTHR43806:SF11">
    <property type="entry name" value="CEREVISIN-RELATED"/>
    <property type="match status" value="1"/>
</dbReference>
<keyword evidence="3 5" id="KW-0378">Hydrolase</keyword>
<dbReference type="InterPro" id="IPR036852">
    <property type="entry name" value="Peptidase_S8/S53_dom_sf"/>
</dbReference>
<dbReference type="GO" id="GO:0004252">
    <property type="term" value="F:serine-type endopeptidase activity"/>
    <property type="evidence" value="ECO:0007669"/>
    <property type="project" value="UniProtKB-UniRule"/>
</dbReference>
<feature type="active site" description="Charge relay system" evidence="5">
    <location>
        <position position="25"/>
    </location>
</feature>
<sequence>HDRDLTAPYFYNNAAGQGVTAYVIDSGVYIGHNDFGGRASWGVNFVTGSPDTDQHGHGTHVAAILGGTQYGVAKMVNIVAVKVLDGTGAGSASNVIAGMDWVAQHAVPGKTVVNMSLGGGKSQAIDAAAQRLYLAHAPLFAAAGNRNSDACNSSPAGANNVYTVVSSDSKDNVGSFSSWGPCVEIYAPGAGIRSAWIGSPDAAQTLTGSSMASPFVAGTAALYQSFLNLPTAQAVFNHITNTATLNKLTGNLNGNPNRLVYNGGQ</sequence>
<evidence type="ECO:0000256" key="1">
    <source>
        <dbReference type="ARBA" id="ARBA00011073"/>
    </source>
</evidence>
<feature type="active site" description="Charge relay system" evidence="5">
    <location>
        <position position="57"/>
    </location>
</feature>
<protein>
    <recommendedName>
        <fullName evidence="6">Peptidase S8/S53 domain-containing protein</fullName>
    </recommendedName>
</protein>
<evidence type="ECO:0000256" key="4">
    <source>
        <dbReference type="ARBA" id="ARBA00022825"/>
    </source>
</evidence>
<evidence type="ECO:0000259" key="6">
    <source>
        <dbReference type="Pfam" id="PF00082"/>
    </source>
</evidence>
<evidence type="ECO:0000313" key="8">
    <source>
        <dbReference type="Proteomes" id="UP000780801"/>
    </source>
</evidence>
<dbReference type="InterPro" id="IPR000209">
    <property type="entry name" value="Peptidase_S8/S53_dom"/>
</dbReference>
<reference evidence="7" key="1">
    <citation type="journal article" date="2020" name="Fungal Divers.">
        <title>Resolving the Mortierellaceae phylogeny through synthesis of multi-gene phylogenetics and phylogenomics.</title>
        <authorList>
            <person name="Vandepol N."/>
            <person name="Liber J."/>
            <person name="Desiro A."/>
            <person name="Na H."/>
            <person name="Kennedy M."/>
            <person name="Barry K."/>
            <person name="Grigoriev I.V."/>
            <person name="Miller A.N."/>
            <person name="O'Donnell K."/>
            <person name="Stajich J.E."/>
            <person name="Bonito G."/>
        </authorList>
    </citation>
    <scope>NUCLEOTIDE SEQUENCE</scope>
    <source>
        <strain evidence="7">KOD1015</strain>
    </source>
</reference>
<dbReference type="InterPro" id="IPR023827">
    <property type="entry name" value="Peptidase_S8_Asp-AS"/>
</dbReference>
<dbReference type="InterPro" id="IPR015500">
    <property type="entry name" value="Peptidase_S8_subtilisin-rel"/>
</dbReference>
<organism evidence="7 8">
    <name type="scientific">Lunasporangiospora selenospora</name>
    <dbReference type="NCBI Taxonomy" id="979761"/>
    <lineage>
        <taxon>Eukaryota</taxon>
        <taxon>Fungi</taxon>
        <taxon>Fungi incertae sedis</taxon>
        <taxon>Mucoromycota</taxon>
        <taxon>Mortierellomycotina</taxon>
        <taxon>Mortierellomycetes</taxon>
        <taxon>Mortierellales</taxon>
        <taxon>Mortierellaceae</taxon>
        <taxon>Lunasporangiospora</taxon>
    </lineage>
</organism>